<feature type="compositionally biased region" description="Polar residues" evidence="7">
    <location>
        <begin position="638"/>
        <end position="647"/>
    </location>
</feature>
<feature type="compositionally biased region" description="Polar residues" evidence="7">
    <location>
        <begin position="937"/>
        <end position="951"/>
    </location>
</feature>
<dbReference type="PANTHER" id="PTHR21634:SF9">
    <property type="entry name" value="RE13835P"/>
    <property type="match status" value="1"/>
</dbReference>
<feature type="domain" description="UDENN FNIP1/2-type" evidence="8">
    <location>
        <begin position="48"/>
        <end position="1237"/>
    </location>
</feature>
<feature type="region of interest" description="Disordered" evidence="7">
    <location>
        <begin position="924"/>
        <end position="1014"/>
    </location>
</feature>
<dbReference type="PRINTS" id="PR02073">
    <property type="entry name" value="FOLLICULNIP1"/>
</dbReference>
<evidence type="ECO:0000256" key="7">
    <source>
        <dbReference type="SAM" id="MobiDB-lite"/>
    </source>
</evidence>
<dbReference type="InterPro" id="IPR026156">
    <property type="entry name" value="FNIP_fam"/>
</dbReference>
<evidence type="ECO:0000313" key="10">
    <source>
        <dbReference type="RefSeq" id="XP_022087503.1"/>
    </source>
</evidence>
<evidence type="ECO:0000313" key="9">
    <source>
        <dbReference type="Proteomes" id="UP000694845"/>
    </source>
</evidence>
<feature type="region of interest" description="Disordered" evidence="7">
    <location>
        <begin position="822"/>
        <end position="911"/>
    </location>
</feature>
<dbReference type="PROSITE" id="PS51836">
    <property type="entry name" value="DENN_FNIP12"/>
    <property type="match status" value="1"/>
</dbReference>
<feature type="compositionally biased region" description="Basic and acidic residues" evidence="7">
    <location>
        <begin position="622"/>
        <end position="632"/>
    </location>
</feature>
<feature type="compositionally biased region" description="Polar residues" evidence="7">
    <location>
        <begin position="111"/>
        <end position="129"/>
    </location>
</feature>
<dbReference type="GO" id="GO:0005765">
    <property type="term" value="C:lysosomal membrane"/>
    <property type="evidence" value="ECO:0007669"/>
    <property type="project" value="UniProtKB-SubCell"/>
</dbReference>
<reference evidence="10" key="1">
    <citation type="submission" date="2025-08" db="UniProtKB">
        <authorList>
            <consortium name="RefSeq"/>
        </authorList>
    </citation>
    <scope>IDENTIFICATION</scope>
</reference>
<organism evidence="9 10">
    <name type="scientific">Acanthaster planci</name>
    <name type="common">Crown-of-thorns starfish</name>
    <dbReference type="NCBI Taxonomy" id="133434"/>
    <lineage>
        <taxon>Eukaryota</taxon>
        <taxon>Metazoa</taxon>
        <taxon>Echinodermata</taxon>
        <taxon>Eleutherozoa</taxon>
        <taxon>Asterozoa</taxon>
        <taxon>Asteroidea</taxon>
        <taxon>Valvatacea</taxon>
        <taxon>Valvatida</taxon>
        <taxon>Acanthasteridae</taxon>
        <taxon>Acanthaster</taxon>
    </lineage>
</organism>
<comment type="similarity">
    <text evidence="3">Belongs to the FNIP family.</text>
</comment>
<gene>
    <name evidence="10" type="primary">LOC110977572</name>
</gene>
<evidence type="ECO:0000256" key="2">
    <source>
        <dbReference type="ARBA" id="ARBA00004656"/>
    </source>
</evidence>
<feature type="compositionally biased region" description="Polar residues" evidence="7">
    <location>
        <begin position="857"/>
        <end position="871"/>
    </location>
</feature>
<evidence type="ECO:0000256" key="5">
    <source>
        <dbReference type="ARBA" id="ARBA00023136"/>
    </source>
</evidence>
<keyword evidence="9" id="KW-1185">Reference proteome</keyword>
<proteinExistence type="inferred from homology"/>
<feature type="region of interest" description="Disordered" evidence="7">
    <location>
        <begin position="576"/>
        <end position="600"/>
    </location>
</feature>
<dbReference type="RefSeq" id="XP_022087503.1">
    <property type="nucleotide sequence ID" value="XM_022231811.1"/>
</dbReference>
<dbReference type="Proteomes" id="UP000694845">
    <property type="component" value="Unplaced"/>
</dbReference>
<keyword evidence="6" id="KW-0458">Lysosome</keyword>
<dbReference type="GO" id="GO:0042030">
    <property type="term" value="F:ATPase inhibitor activity"/>
    <property type="evidence" value="ECO:0007669"/>
    <property type="project" value="TreeGrafter"/>
</dbReference>
<sequence length="1266" mass="140189">MALYRRIFPHRDKKGRWGFRPCRSHKKEYNFSSPEALASYKSWQTPEFDQDQIRLIVFNECDLKGRKLLFDSKAIKKNEKKVESSPAKGQPRVFGRKLYSNAGGKSHRLETQQSETTGSPNSGGETNSKYVFLRPSPDIKLLGEMMYGSVAMAYRGSTIKVHTIKSPPELMLSQVFVLRPKENLDQDNISLAPVELMVPQRTQSPARETIAHSLPVAVPPSSPYSSIDEDSGVVSGSSSSFLTPFPSPGSSVSSSQSNSFHRRWMRNQVTSMEHGVRRKSSLETLLVDEPMNRRRHPKIGLGVVISLPEEADQYRSRHFQTFFFSHFTLFEGHFHRLTLAVEKALTYQRRMFITPIMDALDEFRSVVYSLYCAPRIQRPIWLNMMTYQMQRGHLCEHLMHEIVAELESHNNKLTNFFFSRLLTAVLMHHLAWVPTVVPAEATPSRAYLDKHSSTLLDMLAKSHPYNPLWAQLGDIYGAIGFPVKVAKTIVVGRRADVVCRLLYILSYFIRCSEVHEMPEQREKIYMEYEDTWELERIDPIKENAEGAQAIPRTEGMLFSDSADSGLESSCERLLESEERVDPGAVLSTEGGTGKCTNRADTDEVLPADAPTLVCTSKQPLPAKEEENAKTNLEEDTQSAEQFKNPSESLPDWWQGGSALGSKVRGQGLLGQDAIRSLSTGNLNDTLPDGLSGNLNRSASGGLYPDLQAIMSATSEEAIRNGDISFRISRPPQVGEKKPLPSVLLNDTDVLLPKRERVVATGRGVSTESQDASSEYLPIRPKTFNEAFLDSKREHVVAVGRSSVQVEKQAGLISVHNRPELATKVNLDDPSHLKSRAGHDRSPALLTPKSPPEDSRTPQESAKTPTPTTINLYPTVDLGNLSVDTTPVPSNDNTDSESLDGTPPVPRRNKRFPLTSPLAHAYQEAVMAKESKTEASSEDTNANDLSAKTPTNDGAPDTRWSQTLPLGHPLSGNSSEAECACPAVTHHPTPPRKLAISQAPFSEGPGSRGQQKTPVLHQSSHEMWSPIRKYQRCFSAGSSTSSGYSDTTPTDHEELPIAFSEPLTPETDPGESYVDNFGRSLLGGYSQTYMPDMALHGVPELDRKQVLSDLVLSSQHSVLDEDISEAVCIVADTDSWTVELLSSKRGSPSQDRAISLEVTVADCIGDLLESVENMCHLRMPSDFCLMHLEDQLQEVYFKSTALATYLDQNPRAGPKELTGILGLDSSDLPLLLSVVSVHSPNVIRSALRDLYEIRLDGGKAKLSDSSL</sequence>
<dbReference type="InterPro" id="IPR028084">
    <property type="entry name" value="FNIP_N_dom"/>
</dbReference>
<keyword evidence="5" id="KW-0472">Membrane</keyword>
<evidence type="ECO:0000256" key="6">
    <source>
        <dbReference type="ARBA" id="ARBA00023228"/>
    </source>
</evidence>
<dbReference type="Pfam" id="PF14636">
    <property type="entry name" value="FNIP_N"/>
    <property type="match status" value="1"/>
</dbReference>
<dbReference type="KEGG" id="aplc:110977572"/>
<dbReference type="GeneID" id="110977572"/>
<evidence type="ECO:0000256" key="3">
    <source>
        <dbReference type="ARBA" id="ARBA00007541"/>
    </source>
</evidence>
<protein>
    <submittedName>
        <fullName evidence="10">Folliculin-interacting protein 1-like</fullName>
    </submittedName>
</protein>
<feature type="region of interest" description="Disordered" evidence="7">
    <location>
        <begin position="616"/>
        <end position="651"/>
    </location>
</feature>
<dbReference type="InterPro" id="IPR037545">
    <property type="entry name" value="DENN_FNIP1/2"/>
</dbReference>
<dbReference type="OMA" id="LLGEMMY"/>
<dbReference type="GO" id="GO:0051087">
    <property type="term" value="F:protein-folding chaperone binding"/>
    <property type="evidence" value="ECO:0007669"/>
    <property type="project" value="TreeGrafter"/>
</dbReference>
<evidence type="ECO:0000256" key="1">
    <source>
        <dbReference type="ARBA" id="ARBA00004496"/>
    </source>
</evidence>
<accession>A0A8B7Y2V2</accession>
<dbReference type="PANTHER" id="PTHR21634">
    <property type="entry name" value="RE13835P"/>
    <property type="match status" value="1"/>
</dbReference>
<dbReference type="OrthoDB" id="10051712at2759"/>
<feature type="region of interest" description="Disordered" evidence="7">
    <location>
        <begin position="103"/>
        <end position="130"/>
    </location>
</feature>
<feature type="compositionally biased region" description="Polar residues" evidence="7">
    <location>
        <begin position="881"/>
        <end position="892"/>
    </location>
</feature>
<dbReference type="Pfam" id="PF14637">
    <property type="entry name" value="FNIP_M"/>
    <property type="match status" value="1"/>
</dbReference>
<evidence type="ECO:0000256" key="4">
    <source>
        <dbReference type="ARBA" id="ARBA00022490"/>
    </source>
</evidence>
<dbReference type="InterPro" id="IPR028086">
    <property type="entry name" value="FNIP_C_dom"/>
</dbReference>
<comment type="subcellular location">
    <subcellularLocation>
        <location evidence="1">Cytoplasm</location>
    </subcellularLocation>
    <subcellularLocation>
        <location evidence="2">Lysosome membrane</location>
    </subcellularLocation>
</comment>
<keyword evidence="4" id="KW-0963">Cytoplasm</keyword>
<dbReference type="InterPro" id="IPR028085">
    <property type="entry name" value="FNIP_mid_dom"/>
</dbReference>
<name>A0A8B7Y2V2_ACAPL</name>
<dbReference type="Pfam" id="PF14638">
    <property type="entry name" value="FNIP_C"/>
    <property type="match status" value="1"/>
</dbReference>
<feature type="compositionally biased region" description="Basic and acidic residues" evidence="7">
    <location>
        <begin position="822"/>
        <end position="841"/>
    </location>
</feature>
<dbReference type="AlphaFoldDB" id="A0A8B7Y2V2"/>
<evidence type="ECO:0000259" key="8">
    <source>
        <dbReference type="PROSITE" id="PS51836"/>
    </source>
</evidence>